<dbReference type="EMBL" id="BSYO01000001">
    <property type="protein sequence ID" value="GMH00009.1"/>
    <property type="molecule type" value="Genomic_DNA"/>
</dbReference>
<evidence type="ECO:0000313" key="2">
    <source>
        <dbReference type="Proteomes" id="UP001279734"/>
    </source>
</evidence>
<reference evidence="1" key="1">
    <citation type="submission" date="2023-05" db="EMBL/GenBank/DDBJ databases">
        <title>Nepenthes gracilis genome sequencing.</title>
        <authorList>
            <person name="Fukushima K."/>
        </authorList>
    </citation>
    <scope>NUCLEOTIDE SEQUENCE</scope>
    <source>
        <strain evidence="1">SING2019-196</strain>
    </source>
</reference>
<name>A0AAD3P8V9_NEPGR</name>
<accession>A0AAD3P8V9</accession>
<dbReference type="Proteomes" id="UP001279734">
    <property type="component" value="Unassembled WGS sequence"/>
</dbReference>
<evidence type="ECO:0000313" key="1">
    <source>
        <dbReference type="EMBL" id="GMH00009.1"/>
    </source>
</evidence>
<keyword evidence="2" id="KW-1185">Reference proteome</keyword>
<proteinExistence type="predicted"/>
<protein>
    <submittedName>
        <fullName evidence="1">Uncharacterized protein</fullName>
    </submittedName>
</protein>
<sequence>MVPDYLIPVPWEFLGRDHLIISDIMPVDEKEKPTGLFFSRHMPCAATAGEQSDLKESDLDPANLWFSS</sequence>
<comment type="caution">
    <text evidence="1">The sequence shown here is derived from an EMBL/GenBank/DDBJ whole genome shotgun (WGS) entry which is preliminary data.</text>
</comment>
<dbReference type="AlphaFoldDB" id="A0AAD3P8V9"/>
<organism evidence="1 2">
    <name type="scientific">Nepenthes gracilis</name>
    <name type="common">Slender pitcher plant</name>
    <dbReference type="NCBI Taxonomy" id="150966"/>
    <lineage>
        <taxon>Eukaryota</taxon>
        <taxon>Viridiplantae</taxon>
        <taxon>Streptophyta</taxon>
        <taxon>Embryophyta</taxon>
        <taxon>Tracheophyta</taxon>
        <taxon>Spermatophyta</taxon>
        <taxon>Magnoliopsida</taxon>
        <taxon>eudicotyledons</taxon>
        <taxon>Gunneridae</taxon>
        <taxon>Pentapetalae</taxon>
        <taxon>Caryophyllales</taxon>
        <taxon>Nepenthaceae</taxon>
        <taxon>Nepenthes</taxon>
    </lineage>
</organism>
<gene>
    <name evidence="1" type="ORF">Nepgr_001848</name>
</gene>